<reference evidence="3 4" key="1">
    <citation type="submission" date="2019-11" db="EMBL/GenBank/DDBJ databases">
        <title>Genome sequences of 17 halophilic strains isolated from different environments.</title>
        <authorList>
            <person name="Furrow R.E."/>
        </authorList>
    </citation>
    <scope>NUCLEOTIDE SEQUENCE [LARGE SCALE GENOMIC DNA]</scope>
    <source>
        <strain evidence="3 4">22511_23_Filter</strain>
    </source>
</reference>
<feature type="transmembrane region" description="Helical" evidence="1">
    <location>
        <begin position="7"/>
        <end position="25"/>
    </location>
</feature>
<feature type="transmembrane region" description="Helical" evidence="1">
    <location>
        <begin position="233"/>
        <end position="254"/>
    </location>
</feature>
<name>A0A845DSN1_9BACI</name>
<feature type="domain" description="DUF4350" evidence="2">
    <location>
        <begin position="37"/>
        <end position="204"/>
    </location>
</feature>
<dbReference type="Pfam" id="PF14258">
    <property type="entry name" value="DUF4350"/>
    <property type="match status" value="1"/>
</dbReference>
<organism evidence="3 4">
    <name type="scientific">Halobacillus litoralis</name>
    <dbReference type="NCBI Taxonomy" id="45668"/>
    <lineage>
        <taxon>Bacteria</taxon>
        <taxon>Bacillati</taxon>
        <taxon>Bacillota</taxon>
        <taxon>Bacilli</taxon>
        <taxon>Bacillales</taxon>
        <taxon>Bacillaceae</taxon>
        <taxon>Halobacillus</taxon>
    </lineage>
</organism>
<dbReference type="InterPro" id="IPR025646">
    <property type="entry name" value="DUF4350"/>
</dbReference>
<dbReference type="RefSeq" id="WP_160837254.1">
    <property type="nucleotide sequence ID" value="NZ_WMET01000002.1"/>
</dbReference>
<proteinExistence type="predicted"/>
<protein>
    <submittedName>
        <fullName evidence="3">DUF4350 domain-containing protein</fullName>
    </submittedName>
</protein>
<accession>A0A845DSN1</accession>
<dbReference type="AlphaFoldDB" id="A0A845DSN1"/>
<evidence type="ECO:0000259" key="2">
    <source>
        <dbReference type="Pfam" id="PF14258"/>
    </source>
</evidence>
<sequence length="374" mass="42918">MNQRKAWLGIGAVLLLLAVVIYWSSKEEPEVYPPYTSESPALNGLRGFYTLLEEQGQGAARWTAAPGQLPGSSTSRTLLMAEPLKTVSGEEMQRYREWMEAGHTIWLMKQHPAGYFDVGVEYPESRQGSSRITDADGNQYDAEVRTSYRLRTEEADQVLLKDELGAIAVERSYGEGRLIVSLTPSWLTNDQILDKDHFTLVSKLMDTADSSGGLWFDEYIHTRAGFADKAGVYPSWILFFTIQMAVLTILSLWWKGKRFGPYFTPREAVVRFGDERLQAVASWYKKGAFYRESLEIQESYVRQLLQERYGVPVHLSWEETGESLDGRVDADVMERWTTMSRRIEPLEHQSHVNKKSYLEWSGVLEEMRKEVQDR</sequence>
<gene>
    <name evidence="3" type="ORF">GLW04_11405</name>
</gene>
<dbReference type="Proteomes" id="UP000460949">
    <property type="component" value="Unassembled WGS sequence"/>
</dbReference>
<keyword evidence="1" id="KW-0812">Transmembrane</keyword>
<dbReference type="EMBL" id="WMET01000002">
    <property type="protein sequence ID" value="MYL20500.1"/>
    <property type="molecule type" value="Genomic_DNA"/>
</dbReference>
<keyword evidence="1" id="KW-1133">Transmembrane helix</keyword>
<evidence type="ECO:0000256" key="1">
    <source>
        <dbReference type="SAM" id="Phobius"/>
    </source>
</evidence>
<comment type="caution">
    <text evidence="3">The sequence shown here is derived from an EMBL/GenBank/DDBJ whole genome shotgun (WGS) entry which is preliminary data.</text>
</comment>
<evidence type="ECO:0000313" key="3">
    <source>
        <dbReference type="EMBL" id="MYL20500.1"/>
    </source>
</evidence>
<evidence type="ECO:0000313" key="4">
    <source>
        <dbReference type="Proteomes" id="UP000460949"/>
    </source>
</evidence>
<keyword evidence="1" id="KW-0472">Membrane</keyword>